<reference evidence="2 3" key="1">
    <citation type="submission" date="2019-01" db="EMBL/GenBank/DDBJ databases">
        <title>Nocardioides guangzhouensis sp. nov., an actinobacterium isolated from soil.</title>
        <authorList>
            <person name="Fu Y."/>
            <person name="Cai Y."/>
            <person name="Lin Z."/>
            <person name="Chen P."/>
        </authorList>
    </citation>
    <scope>NUCLEOTIDE SEQUENCE [LARGE SCALE GENOMIC DNA]</scope>
    <source>
        <strain evidence="2 3">NBRC 105384</strain>
    </source>
</reference>
<dbReference type="InterPro" id="IPR036388">
    <property type="entry name" value="WH-like_DNA-bd_sf"/>
</dbReference>
<sequence length="163" mass="17938">MRATAHPLRLQMLSLLTNQALSAADVARELDITHANASYHLRTLADAGLLVVAGEEKIRGGVAKRYQHPWNETKMVGVDAPAEDYAGYVGAMAGELIRRYGDQRRPGTLVDAELWVTPEVWRQVRDLVIDASKLIHAQAQPPRTEGTMHVNLTAAAFVMEDEA</sequence>
<comment type="caution">
    <text evidence="2">The sequence shown here is derived from an EMBL/GenBank/DDBJ whole genome shotgun (WGS) entry which is preliminary data.</text>
</comment>
<dbReference type="AlphaFoldDB" id="A0A4Q5J3B7"/>
<feature type="domain" description="HTH arsR-type" evidence="1">
    <location>
        <begin position="1"/>
        <end position="84"/>
    </location>
</feature>
<dbReference type="SUPFAM" id="SSF46785">
    <property type="entry name" value="Winged helix' DNA-binding domain"/>
    <property type="match status" value="1"/>
</dbReference>
<name>A0A4Q5J3B7_9ACTN</name>
<accession>A0A4Q5J3B7</accession>
<dbReference type="SMART" id="SM00418">
    <property type="entry name" value="HTH_ARSR"/>
    <property type="match status" value="1"/>
</dbReference>
<evidence type="ECO:0000313" key="2">
    <source>
        <dbReference type="EMBL" id="RYU13150.1"/>
    </source>
</evidence>
<dbReference type="CDD" id="cd00090">
    <property type="entry name" value="HTH_ARSR"/>
    <property type="match status" value="1"/>
</dbReference>
<dbReference type="EMBL" id="SDPU01000020">
    <property type="protein sequence ID" value="RYU13150.1"/>
    <property type="molecule type" value="Genomic_DNA"/>
</dbReference>
<dbReference type="PROSITE" id="PS50987">
    <property type="entry name" value="HTH_ARSR_2"/>
    <property type="match status" value="1"/>
</dbReference>
<dbReference type="OrthoDB" id="4158481at2"/>
<gene>
    <name evidence="2" type="ORF">ETU37_08460</name>
</gene>
<dbReference type="InterPro" id="IPR036390">
    <property type="entry name" value="WH_DNA-bd_sf"/>
</dbReference>
<dbReference type="GO" id="GO:0003700">
    <property type="term" value="F:DNA-binding transcription factor activity"/>
    <property type="evidence" value="ECO:0007669"/>
    <property type="project" value="InterPro"/>
</dbReference>
<organism evidence="2 3">
    <name type="scientific">Nocardioides iriomotensis</name>
    <dbReference type="NCBI Taxonomy" id="715784"/>
    <lineage>
        <taxon>Bacteria</taxon>
        <taxon>Bacillati</taxon>
        <taxon>Actinomycetota</taxon>
        <taxon>Actinomycetes</taxon>
        <taxon>Propionibacteriales</taxon>
        <taxon>Nocardioidaceae</taxon>
        <taxon>Nocardioides</taxon>
    </lineage>
</organism>
<dbReference type="InterPro" id="IPR001845">
    <property type="entry name" value="HTH_ArsR_DNA-bd_dom"/>
</dbReference>
<dbReference type="Gene3D" id="1.10.10.10">
    <property type="entry name" value="Winged helix-like DNA-binding domain superfamily/Winged helix DNA-binding domain"/>
    <property type="match status" value="1"/>
</dbReference>
<proteinExistence type="predicted"/>
<evidence type="ECO:0000313" key="3">
    <source>
        <dbReference type="Proteomes" id="UP000291189"/>
    </source>
</evidence>
<dbReference type="Pfam" id="PF12840">
    <property type="entry name" value="HTH_20"/>
    <property type="match status" value="1"/>
</dbReference>
<evidence type="ECO:0000259" key="1">
    <source>
        <dbReference type="PROSITE" id="PS50987"/>
    </source>
</evidence>
<dbReference type="InterPro" id="IPR011991">
    <property type="entry name" value="ArsR-like_HTH"/>
</dbReference>
<dbReference type="Proteomes" id="UP000291189">
    <property type="component" value="Unassembled WGS sequence"/>
</dbReference>
<protein>
    <submittedName>
        <fullName evidence="2">ArsR family transcriptional regulator</fullName>
    </submittedName>
</protein>
<keyword evidence="3" id="KW-1185">Reference proteome</keyword>